<evidence type="ECO:0000313" key="3">
    <source>
        <dbReference type="Proteomes" id="UP000809789"/>
    </source>
</evidence>
<accession>A0A8K0PES9</accession>
<name>A0A8K0PES9_9PEZI</name>
<comment type="caution">
    <text evidence="2">The sequence shown here is derived from an EMBL/GenBank/DDBJ whole genome shotgun (WGS) entry which is preliminary data.</text>
</comment>
<gene>
    <name evidence="2" type="ORF">KVT40_007605</name>
</gene>
<reference evidence="2" key="1">
    <citation type="submission" date="2021-07" db="EMBL/GenBank/DDBJ databases">
        <title>Elsinoe batatas strain:CRI-CJ2 Genome sequencing and assembly.</title>
        <authorList>
            <person name="Huang L."/>
        </authorList>
    </citation>
    <scope>NUCLEOTIDE SEQUENCE</scope>
    <source>
        <strain evidence="2">CRI-CJ2</strain>
    </source>
</reference>
<dbReference type="AlphaFoldDB" id="A0A8K0PES9"/>
<sequence length="268" mass="31148">MPPIKRDPEEPFKIKKEIIDLDDYQPAPLIKHKQEPEVKVKLENIIGGVGKGQSVDDSRDHKIKIESGQDVDLKTTGGGQNPNPLKRKADEELAREARFREYVPFIEEEARKPLEEWFAGRIGSRANELKQWNDFQKCVADRDYMVWYIEKLFGPKWIEADQEYVGGHLDVAILTPSEQDVQFAQEGKHLSSEGLSFCQKVCHGLQGREQEDTLRKIAVKVDRAFFSKRTPEEKISDLHTLVYEMEQVLKDVEAERRRERKFREASRE</sequence>
<feature type="region of interest" description="Disordered" evidence="1">
    <location>
        <begin position="65"/>
        <end position="84"/>
    </location>
</feature>
<organism evidence="2 3">
    <name type="scientific">Elsinoe batatas</name>
    <dbReference type="NCBI Taxonomy" id="2601811"/>
    <lineage>
        <taxon>Eukaryota</taxon>
        <taxon>Fungi</taxon>
        <taxon>Dikarya</taxon>
        <taxon>Ascomycota</taxon>
        <taxon>Pezizomycotina</taxon>
        <taxon>Dothideomycetes</taxon>
        <taxon>Dothideomycetidae</taxon>
        <taxon>Myriangiales</taxon>
        <taxon>Elsinoaceae</taxon>
        <taxon>Elsinoe</taxon>
    </lineage>
</organism>
<keyword evidence="3" id="KW-1185">Reference proteome</keyword>
<protein>
    <submittedName>
        <fullName evidence="2">Uncharacterized protein</fullName>
    </submittedName>
</protein>
<evidence type="ECO:0000313" key="2">
    <source>
        <dbReference type="EMBL" id="KAG8624538.1"/>
    </source>
</evidence>
<evidence type="ECO:0000256" key="1">
    <source>
        <dbReference type="SAM" id="MobiDB-lite"/>
    </source>
</evidence>
<dbReference type="Proteomes" id="UP000809789">
    <property type="component" value="Unassembled WGS sequence"/>
</dbReference>
<dbReference type="EMBL" id="JAESVG020000009">
    <property type="protein sequence ID" value="KAG8624538.1"/>
    <property type="molecule type" value="Genomic_DNA"/>
</dbReference>
<proteinExistence type="predicted"/>